<comment type="catalytic activity">
    <reaction evidence="12">
        <text>dibenzothiophene 5-oxide + FMNH2 + O2 = dibenzothiophene 5,5-dioxide + FMN + H2O + H(+)</text>
        <dbReference type="Rhea" id="RHEA:49080"/>
        <dbReference type="ChEBI" id="CHEBI:15377"/>
        <dbReference type="ChEBI" id="CHEBI:15378"/>
        <dbReference type="ChEBI" id="CHEBI:15379"/>
        <dbReference type="ChEBI" id="CHEBI:23683"/>
        <dbReference type="ChEBI" id="CHEBI:57618"/>
        <dbReference type="ChEBI" id="CHEBI:58210"/>
        <dbReference type="ChEBI" id="CHEBI:90356"/>
    </reaction>
</comment>
<name>A0A8J2U0P5_9MICO</name>
<dbReference type="SUPFAM" id="SSF47203">
    <property type="entry name" value="Acyl-CoA dehydrogenase C-terminal domain-like"/>
    <property type="match status" value="1"/>
</dbReference>
<evidence type="ECO:0000256" key="4">
    <source>
        <dbReference type="ARBA" id="ARBA00022741"/>
    </source>
</evidence>
<keyword evidence="6" id="KW-0503">Monooxygenase</keyword>
<sequence length="377" mass="40695">MERERGRLLPDQAVRDLLRAGIGALRVPAEHGGQQQNVHQLTETLIQLAAADSNLTQIIRGHLGFVELLLLWRRTSATTAFLEAAGRGEFFGPAASEKARRGEGVTELLQLHTVLEETDGGLYLNGEKFYTTGSIFADWLNVLVRYGGTYAEVVVPRSSPGIEITDDWNGFGQRLTASGTARFTGVPVERDHVLVHDDADAFTYVQAFYQLVHSATQAGIAQRVAEDLGEAVRHRNRKYPLAPGGAEPREDPQVLHTVGAVGAEAFSLRATTLAAAEALDDYLLARQGPGADSDATSRALSHAAAASAAAQVVNGARLPALTWNFFEATSASALDADKAFDRHWRNARTVSSHNPSGYKARAIGDFLVNQRPPGQPR</sequence>
<keyword evidence="4" id="KW-0547">Nucleotide-binding</keyword>
<evidence type="ECO:0000256" key="7">
    <source>
        <dbReference type="ARBA" id="ARBA00034307"/>
    </source>
</evidence>
<proteinExistence type="inferred from homology"/>
<dbReference type="SUPFAM" id="SSF56645">
    <property type="entry name" value="Acyl-CoA dehydrogenase NM domain-like"/>
    <property type="match status" value="1"/>
</dbReference>
<keyword evidence="3" id="KW-0288">FMN</keyword>
<dbReference type="AlphaFoldDB" id="A0A8J2U0P5"/>
<evidence type="ECO:0000256" key="6">
    <source>
        <dbReference type="ARBA" id="ARBA00023033"/>
    </source>
</evidence>
<dbReference type="Gene3D" id="2.40.110.10">
    <property type="entry name" value="Butyryl-CoA Dehydrogenase, subunit A, domain 2"/>
    <property type="match status" value="1"/>
</dbReference>
<evidence type="ECO:0000259" key="14">
    <source>
        <dbReference type="Pfam" id="PF02770"/>
    </source>
</evidence>
<dbReference type="Pfam" id="PF02770">
    <property type="entry name" value="Acyl-CoA_dh_M"/>
    <property type="match status" value="1"/>
</dbReference>
<dbReference type="PIRSF" id="PIRSF016578">
    <property type="entry name" value="HsaA"/>
    <property type="match status" value="1"/>
</dbReference>
<evidence type="ECO:0000256" key="10">
    <source>
        <dbReference type="ARBA" id="ARBA00034345"/>
    </source>
</evidence>
<evidence type="ECO:0000256" key="2">
    <source>
        <dbReference type="ARBA" id="ARBA00022630"/>
    </source>
</evidence>
<gene>
    <name evidence="16" type="ORF">GCM10011333_30620</name>
</gene>
<dbReference type="EMBL" id="BMFY01000017">
    <property type="protein sequence ID" value="GGA25530.1"/>
    <property type="molecule type" value="Genomic_DNA"/>
</dbReference>
<comment type="pathway">
    <text evidence="7">Sulfur metabolism; dibenzothiophene degradation.</text>
</comment>
<organism evidence="16 17">
    <name type="scientific">Sediminivirga luteola</name>
    <dbReference type="NCBI Taxonomy" id="1774748"/>
    <lineage>
        <taxon>Bacteria</taxon>
        <taxon>Bacillati</taxon>
        <taxon>Actinomycetota</taxon>
        <taxon>Actinomycetes</taxon>
        <taxon>Micrococcales</taxon>
        <taxon>Brevibacteriaceae</taxon>
        <taxon>Sediminivirga</taxon>
    </lineage>
</organism>
<comment type="caution">
    <text evidence="16">The sequence shown here is derived from an EMBL/GenBank/DDBJ whole genome shotgun (WGS) entry which is preliminary data.</text>
</comment>
<comment type="similarity">
    <text evidence="8">Belongs to the DszC flavin monooxygenase family.</text>
</comment>
<evidence type="ECO:0000256" key="12">
    <source>
        <dbReference type="ARBA" id="ARBA00048445"/>
    </source>
</evidence>
<dbReference type="InterPro" id="IPR037069">
    <property type="entry name" value="AcylCoA_DH/ox_N_sf"/>
</dbReference>
<dbReference type="Gene3D" id="1.20.140.10">
    <property type="entry name" value="Butyryl-CoA Dehydrogenase, subunit A, domain 3"/>
    <property type="match status" value="1"/>
</dbReference>
<keyword evidence="2" id="KW-0285">Flavoprotein</keyword>
<comment type="subcellular location">
    <subcellularLocation>
        <location evidence="1">Cytoplasm</location>
    </subcellularLocation>
</comment>
<keyword evidence="17" id="KW-1185">Reference proteome</keyword>
<dbReference type="InterPro" id="IPR046373">
    <property type="entry name" value="Acyl-CoA_Oxase/DH_mid-dom_sf"/>
</dbReference>
<evidence type="ECO:0000313" key="16">
    <source>
        <dbReference type="EMBL" id="GGA25530.1"/>
    </source>
</evidence>
<evidence type="ECO:0000256" key="1">
    <source>
        <dbReference type="ARBA" id="ARBA00004496"/>
    </source>
</evidence>
<dbReference type="InterPro" id="IPR036250">
    <property type="entry name" value="AcylCo_DH-like_C"/>
</dbReference>
<dbReference type="Proteomes" id="UP000616114">
    <property type="component" value="Unassembled WGS sequence"/>
</dbReference>
<reference evidence="16" key="1">
    <citation type="journal article" date="2014" name="Int. J. Syst. Evol. Microbiol.">
        <title>Complete genome sequence of Corynebacterium casei LMG S-19264T (=DSM 44701T), isolated from a smear-ripened cheese.</title>
        <authorList>
            <consortium name="US DOE Joint Genome Institute (JGI-PGF)"/>
            <person name="Walter F."/>
            <person name="Albersmeier A."/>
            <person name="Kalinowski J."/>
            <person name="Ruckert C."/>
        </authorList>
    </citation>
    <scope>NUCLEOTIDE SEQUENCE</scope>
    <source>
        <strain evidence="16">CGMCC 1.12785</strain>
    </source>
</reference>
<evidence type="ECO:0000256" key="8">
    <source>
        <dbReference type="ARBA" id="ARBA00034317"/>
    </source>
</evidence>
<evidence type="ECO:0000313" key="17">
    <source>
        <dbReference type="Proteomes" id="UP000616114"/>
    </source>
</evidence>
<dbReference type="GO" id="GO:0050660">
    <property type="term" value="F:flavin adenine dinucleotide binding"/>
    <property type="evidence" value="ECO:0007669"/>
    <property type="project" value="InterPro"/>
</dbReference>
<dbReference type="PANTHER" id="PTHR43884">
    <property type="entry name" value="ACYL-COA DEHYDROGENASE"/>
    <property type="match status" value="1"/>
</dbReference>
<dbReference type="GO" id="GO:0004497">
    <property type="term" value="F:monooxygenase activity"/>
    <property type="evidence" value="ECO:0007669"/>
    <property type="project" value="UniProtKB-KW"/>
</dbReference>
<comment type="catalytic activity">
    <reaction evidence="11">
        <text>dibenzothiophene + FMNH2 + O2 = dibenzothiophene 5-oxide + FMN + H2O + H(+)</text>
        <dbReference type="Rhea" id="RHEA:49076"/>
        <dbReference type="ChEBI" id="CHEBI:15377"/>
        <dbReference type="ChEBI" id="CHEBI:15378"/>
        <dbReference type="ChEBI" id="CHEBI:15379"/>
        <dbReference type="ChEBI" id="CHEBI:23681"/>
        <dbReference type="ChEBI" id="CHEBI:23683"/>
        <dbReference type="ChEBI" id="CHEBI:57618"/>
        <dbReference type="ChEBI" id="CHEBI:58210"/>
    </reaction>
</comment>
<dbReference type="Gene3D" id="1.10.540.10">
    <property type="entry name" value="Acyl-CoA dehydrogenase/oxidase, N-terminal domain"/>
    <property type="match status" value="1"/>
</dbReference>
<dbReference type="GO" id="GO:0006552">
    <property type="term" value="P:L-leucine catabolic process"/>
    <property type="evidence" value="ECO:0007669"/>
    <property type="project" value="TreeGrafter"/>
</dbReference>
<keyword evidence="5" id="KW-0560">Oxidoreductase</keyword>
<reference evidence="16" key="2">
    <citation type="submission" date="2020-09" db="EMBL/GenBank/DDBJ databases">
        <authorList>
            <person name="Sun Q."/>
            <person name="Zhou Y."/>
        </authorList>
    </citation>
    <scope>NUCLEOTIDE SEQUENCE</scope>
    <source>
        <strain evidence="16">CGMCC 1.12785</strain>
    </source>
</reference>
<dbReference type="Pfam" id="PF08028">
    <property type="entry name" value="Acyl-CoA_dh_2"/>
    <property type="match status" value="1"/>
</dbReference>
<feature type="domain" description="Acyl-CoA oxidase/dehydrogenase middle" evidence="14">
    <location>
        <begin position="108"/>
        <end position="185"/>
    </location>
</feature>
<comment type="catalytic activity">
    <reaction evidence="13">
        <text>dibenzothiophene + 2 FMNH2 + 2 O2 = dibenzothiophene 5,5-dioxide + 2 FMN + 2 H2O + 2 H(+)</text>
        <dbReference type="Rhea" id="RHEA:49072"/>
        <dbReference type="ChEBI" id="CHEBI:15377"/>
        <dbReference type="ChEBI" id="CHEBI:15378"/>
        <dbReference type="ChEBI" id="CHEBI:15379"/>
        <dbReference type="ChEBI" id="CHEBI:23681"/>
        <dbReference type="ChEBI" id="CHEBI:57618"/>
        <dbReference type="ChEBI" id="CHEBI:58210"/>
        <dbReference type="ChEBI" id="CHEBI:90356"/>
        <dbReference type="EC" id="1.14.14.21"/>
    </reaction>
</comment>
<evidence type="ECO:0000256" key="13">
    <source>
        <dbReference type="ARBA" id="ARBA00049456"/>
    </source>
</evidence>
<dbReference type="InterPro" id="IPR006091">
    <property type="entry name" value="Acyl-CoA_Oxase/DH_mid-dom"/>
</dbReference>
<protein>
    <recommendedName>
        <fullName evidence="10">Dibenzothiophene monooxygenase</fullName>
        <ecNumber evidence="9">1.14.14.21</ecNumber>
    </recommendedName>
</protein>
<evidence type="ECO:0000256" key="5">
    <source>
        <dbReference type="ARBA" id="ARBA00023002"/>
    </source>
</evidence>
<evidence type="ECO:0000259" key="15">
    <source>
        <dbReference type="Pfam" id="PF08028"/>
    </source>
</evidence>
<evidence type="ECO:0000256" key="11">
    <source>
        <dbReference type="ARBA" id="ARBA00047859"/>
    </source>
</evidence>
<dbReference type="EC" id="1.14.14.21" evidence="9"/>
<accession>A0A8J2U0P5</accession>
<feature type="domain" description="Acyl-CoA dehydrogenase C-terminal" evidence="15">
    <location>
        <begin position="211"/>
        <end position="353"/>
    </location>
</feature>
<dbReference type="GO" id="GO:0005737">
    <property type="term" value="C:cytoplasm"/>
    <property type="evidence" value="ECO:0007669"/>
    <property type="project" value="UniProtKB-SubCell"/>
</dbReference>
<dbReference type="InterPro" id="IPR009100">
    <property type="entry name" value="AcylCoA_DH/oxidase_NM_dom_sf"/>
</dbReference>
<dbReference type="PANTHER" id="PTHR43884:SF12">
    <property type="entry name" value="ISOVALERYL-COA DEHYDROGENASE, MITOCHONDRIAL-RELATED"/>
    <property type="match status" value="1"/>
</dbReference>
<evidence type="ECO:0000256" key="3">
    <source>
        <dbReference type="ARBA" id="ARBA00022643"/>
    </source>
</evidence>
<evidence type="ECO:0000256" key="9">
    <source>
        <dbReference type="ARBA" id="ARBA00034328"/>
    </source>
</evidence>
<dbReference type="InterPro" id="IPR013107">
    <property type="entry name" value="Acyl-CoA_DH_C"/>
</dbReference>
<dbReference type="GO" id="GO:0008470">
    <property type="term" value="F:3-methylbutanoyl-CoA dehydrogenase activity"/>
    <property type="evidence" value="ECO:0007669"/>
    <property type="project" value="TreeGrafter"/>
</dbReference>